<dbReference type="Pfam" id="PF07715">
    <property type="entry name" value="Plug"/>
    <property type="match status" value="1"/>
</dbReference>
<feature type="domain" description="TonB-dependent receptor-like beta-barrel" evidence="14">
    <location>
        <begin position="637"/>
        <end position="1066"/>
    </location>
</feature>
<dbReference type="GO" id="GO:0009279">
    <property type="term" value="C:cell outer membrane"/>
    <property type="evidence" value="ECO:0007669"/>
    <property type="project" value="UniProtKB-SubCell"/>
</dbReference>
<protein>
    <submittedName>
        <fullName evidence="16">Outer membrane receptor protein involved in Fe transport</fullName>
    </submittedName>
</protein>
<keyword evidence="8 9" id="KW-0998">Cell outer membrane</keyword>
<dbReference type="PROSITE" id="PS01156">
    <property type="entry name" value="TONB_DEPENDENT_REC_2"/>
    <property type="match status" value="1"/>
</dbReference>
<gene>
    <name evidence="16" type="ORF">FHS94_003160</name>
</gene>
<comment type="similarity">
    <text evidence="9 12">Belongs to the TonB-dependent receptor family.</text>
</comment>
<sequence length="1100" mass="116649">MKITQLMGATALAGSLALAFPALAQTTSPTTGAGDVVNPGQADADSAVARNAGSVQSVEDDGEANTVVVTGTRIARPNDVSPIPVSTVTAGELAVTARTSVGDVLNDLPQLRSTYSQSNSTRFLGTAGLSLLDLRGLGTQRTLVLVNGRRHVGADVLNNAVSVDVNTIPTDLIERVDIVTGGNSAVYGSDALAGVVNFILKDSFQGVQLRAQGGISEHGDAGAYFISGVAGKNFADGRGNIALNVEYARQNSLYASQRSHYRRNDTFLTVDSDTATDRVNGNLNYDGNPDSVFFRDVRGATISSNGLVAFGSPTGACGRDVVGRAFTCNYLFQADGSLVPQTGTRVGLSGGTAAVSTVTPAGSFIGGNNETRREGQLVQLQPQLDRYTANLIGHFDVSDAFKPFVEAKYSRTESVGQGTSGPAFFTGSTIDALYERPRLDNPYLSAAARGTIATQLLASANAGFNPTTGAAFTNTLNDDGSVLRTAAQNQANTIAAINGGSQRFILRKNLVDLGVRTEAAKRETYRIVGGVRGDIASDIRYEVSANYGEFREQTKVLGNVNVQRLSLALDSTRNAAGQIVCAAQAAPSRANGTGEDLAGNAAILAADIAACQPLNPFGSNVSEAARNYILQNTVSRGKITQFDATGFISGTTDSFFRLPGGGIGFSVGAEYRRETNFFRADPLVEQGYTFYNALTPFTPPSFEVKEAFGEIELPLLRDLPMIKELTISGAGRVSDYKGSAGTVYTYSLSGTYAPIRDIRFRANMSRAVRAPNLSELYSPQGQNFAPGFSDPCSAINIANGTQYRAANCAAAGVPASYDYRYAQSLEILSGGNPELAAETSKSYTYGVQIQPSFVPGLSLSVDYFNIKVNNVITAPSAQGIVNSCYDSPTTSNQFCSLFTRVAAGGTGPNGEEAFRIVEGNLQQTLLNYAKLQVRGIDADLAYTHKFGDTRLTSHLVYSHQFQNDSFTDPQQPGFADTFLGEVGTPRDEVNWNIGADFGVPFVNLELHYIAKQAVGAIENHSTFQGRAPQNLDDYDIPFYPAVFYINTRFGVNITPGSNFYVGVDNLTDQLPPLGATGTASGSAIFENVGRRFYAGITAKF</sequence>
<keyword evidence="5 13" id="KW-0732">Signal</keyword>
<accession>A0A7W9BFQ3</accession>
<dbReference type="Gene3D" id="2.170.130.10">
    <property type="entry name" value="TonB-dependent receptor, plug domain"/>
    <property type="match status" value="1"/>
</dbReference>
<dbReference type="InterPro" id="IPR036942">
    <property type="entry name" value="Beta-barrel_TonB_sf"/>
</dbReference>
<dbReference type="EMBL" id="JACIJK010000010">
    <property type="protein sequence ID" value="MBB5716297.1"/>
    <property type="molecule type" value="Genomic_DNA"/>
</dbReference>
<evidence type="ECO:0000256" key="4">
    <source>
        <dbReference type="ARBA" id="ARBA00022692"/>
    </source>
</evidence>
<proteinExistence type="inferred from homology"/>
<keyword evidence="6 10" id="KW-0798">TonB box</keyword>
<evidence type="ECO:0000256" key="13">
    <source>
        <dbReference type="SAM" id="SignalP"/>
    </source>
</evidence>
<evidence type="ECO:0000259" key="15">
    <source>
        <dbReference type="Pfam" id="PF07715"/>
    </source>
</evidence>
<name>A0A7W9BFQ3_9SPHN</name>
<dbReference type="InterPro" id="IPR037066">
    <property type="entry name" value="Plug_dom_sf"/>
</dbReference>
<reference evidence="16 17" key="1">
    <citation type="submission" date="2020-08" db="EMBL/GenBank/DDBJ databases">
        <title>Genomic Encyclopedia of Type Strains, Phase IV (KMG-IV): sequencing the most valuable type-strain genomes for metagenomic binning, comparative biology and taxonomic classification.</title>
        <authorList>
            <person name="Goeker M."/>
        </authorList>
    </citation>
    <scope>NUCLEOTIDE SEQUENCE [LARGE SCALE GENOMIC DNA]</scope>
    <source>
        <strain evidence="16 17">DSM 100044</strain>
    </source>
</reference>
<feature type="short sequence motif" description="TonB C-terminal box" evidence="11">
    <location>
        <begin position="1083"/>
        <end position="1100"/>
    </location>
</feature>
<evidence type="ECO:0000256" key="9">
    <source>
        <dbReference type="PROSITE-ProRule" id="PRU01360"/>
    </source>
</evidence>
<dbReference type="PROSITE" id="PS52016">
    <property type="entry name" value="TONB_DEPENDENT_REC_3"/>
    <property type="match status" value="1"/>
</dbReference>
<keyword evidence="17" id="KW-1185">Reference proteome</keyword>
<evidence type="ECO:0000256" key="7">
    <source>
        <dbReference type="ARBA" id="ARBA00023136"/>
    </source>
</evidence>
<evidence type="ECO:0000313" key="17">
    <source>
        <dbReference type="Proteomes" id="UP000546200"/>
    </source>
</evidence>
<dbReference type="InterPro" id="IPR010916">
    <property type="entry name" value="TonB_box_CS"/>
</dbReference>
<evidence type="ECO:0000256" key="1">
    <source>
        <dbReference type="ARBA" id="ARBA00004571"/>
    </source>
</evidence>
<dbReference type="Proteomes" id="UP000546200">
    <property type="component" value="Unassembled WGS sequence"/>
</dbReference>
<evidence type="ECO:0000256" key="12">
    <source>
        <dbReference type="RuleBase" id="RU003357"/>
    </source>
</evidence>
<dbReference type="Pfam" id="PF00593">
    <property type="entry name" value="TonB_dep_Rec_b-barrel"/>
    <property type="match status" value="1"/>
</dbReference>
<feature type="signal peptide" evidence="13">
    <location>
        <begin position="1"/>
        <end position="24"/>
    </location>
</feature>
<evidence type="ECO:0000259" key="14">
    <source>
        <dbReference type="Pfam" id="PF00593"/>
    </source>
</evidence>
<dbReference type="AlphaFoldDB" id="A0A7W9BFQ3"/>
<dbReference type="InterPro" id="IPR000531">
    <property type="entry name" value="Beta-barrel_TonB"/>
</dbReference>
<dbReference type="InterPro" id="IPR012910">
    <property type="entry name" value="Plug_dom"/>
</dbReference>
<evidence type="ECO:0000256" key="2">
    <source>
        <dbReference type="ARBA" id="ARBA00022448"/>
    </source>
</evidence>
<comment type="subcellular location">
    <subcellularLocation>
        <location evidence="1 9">Cell outer membrane</location>
        <topology evidence="1 9">Multi-pass membrane protein</topology>
    </subcellularLocation>
</comment>
<dbReference type="InterPro" id="IPR010917">
    <property type="entry name" value="TonB_rcpt_CS"/>
</dbReference>
<dbReference type="PANTHER" id="PTHR47234">
    <property type="match status" value="1"/>
</dbReference>
<evidence type="ECO:0000256" key="5">
    <source>
        <dbReference type="ARBA" id="ARBA00022729"/>
    </source>
</evidence>
<keyword evidence="4 9" id="KW-0812">Transmembrane</keyword>
<dbReference type="RefSeq" id="WP_184059449.1">
    <property type="nucleotide sequence ID" value="NZ_JACIJK010000010.1"/>
</dbReference>
<keyword evidence="16" id="KW-0675">Receptor</keyword>
<evidence type="ECO:0000256" key="8">
    <source>
        <dbReference type="ARBA" id="ARBA00023237"/>
    </source>
</evidence>
<dbReference type="PANTHER" id="PTHR47234:SF2">
    <property type="entry name" value="TONB-DEPENDENT RECEPTOR"/>
    <property type="match status" value="1"/>
</dbReference>
<evidence type="ECO:0000313" key="16">
    <source>
        <dbReference type="EMBL" id="MBB5716297.1"/>
    </source>
</evidence>
<feature type="chain" id="PRO_5030708886" evidence="13">
    <location>
        <begin position="25"/>
        <end position="1100"/>
    </location>
</feature>
<evidence type="ECO:0000256" key="11">
    <source>
        <dbReference type="PROSITE-ProRule" id="PRU10144"/>
    </source>
</evidence>
<keyword evidence="2 9" id="KW-0813">Transport</keyword>
<keyword evidence="7 9" id="KW-0472">Membrane</keyword>
<dbReference type="InterPro" id="IPR039426">
    <property type="entry name" value="TonB-dep_rcpt-like"/>
</dbReference>
<feature type="domain" description="TonB-dependent receptor plug" evidence="15">
    <location>
        <begin position="81"/>
        <end position="195"/>
    </location>
</feature>
<evidence type="ECO:0000256" key="10">
    <source>
        <dbReference type="PROSITE-ProRule" id="PRU10143"/>
    </source>
</evidence>
<dbReference type="Gene3D" id="2.40.170.20">
    <property type="entry name" value="TonB-dependent receptor, beta-barrel domain"/>
    <property type="match status" value="1"/>
</dbReference>
<dbReference type="SUPFAM" id="SSF56935">
    <property type="entry name" value="Porins"/>
    <property type="match status" value="1"/>
</dbReference>
<feature type="short sequence motif" description="TonB box" evidence="10">
    <location>
        <begin position="66"/>
        <end position="72"/>
    </location>
</feature>
<dbReference type="PROSITE" id="PS00430">
    <property type="entry name" value="TONB_DEPENDENT_REC_1"/>
    <property type="match status" value="1"/>
</dbReference>
<organism evidence="16 17">
    <name type="scientific">Sphingomonas aerophila</name>
    <dbReference type="NCBI Taxonomy" id="1344948"/>
    <lineage>
        <taxon>Bacteria</taxon>
        <taxon>Pseudomonadati</taxon>
        <taxon>Pseudomonadota</taxon>
        <taxon>Alphaproteobacteria</taxon>
        <taxon>Sphingomonadales</taxon>
        <taxon>Sphingomonadaceae</taxon>
        <taxon>Sphingomonas</taxon>
    </lineage>
</organism>
<keyword evidence="3 9" id="KW-1134">Transmembrane beta strand</keyword>
<evidence type="ECO:0000256" key="3">
    <source>
        <dbReference type="ARBA" id="ARBA00022452"/>
    </source>
</evidence>
<evidence type="ECO:0000256" key="6">
    <source>
        <dbReference type="ARBA" id="ARBA00023077"/>
    </source>
</evidence>
<comment type="caution">
    <text evidence="16">The sequence shown here is derived from an EMBL/GenBank/DDBJ whole genome shotgun (WGS) entry which is preliminary data.</text>
</comment>